<accession>A0ACC2ZXX3</accession>
<comment type="caution">
    <text evidence="1">The sequence shown here is derived from an EMBL/GenBank/DDBJ whole genome shotgun (WGS) entry which is preliminary data.</text>
</comment>
<name>A0ACC2ZXX3_9EURO</name>
<sequence>MGNVFSQAFFTQSMRIPAPTLTEQNLPDQTGKVHIVTGGYAGVGEQLVKILYDKGAKVYIAGRSESKAKTSIQRIKSDLPHATGQLIFLQLDLSDLSSIKASAQEFLSKEERLDVLVNNAGVMFPPEGTKTKQDHDLQFGTNCLGPHLFTKSLHAILKQTAARSPPNTVRVIWASSVGIQVMSPVAGVQFDEFGKLKMFNQRQNYGQTKVGNILLAIKTQELLKNSGVVSVSFNPGNLRTELQRHTAGAALMLWLLYPAVYGAYTELWSGWSPDVIIDKGITYVMPWGRDGTPLVRQDIRDGIEKDDLVGKFWQYCEDETKQYA</sequence>
<organism evidence="1 2">
    <name type="scientific">Neophaeococcomyces mojaviensis</name>
    <dbReference type="NCBI Taxonomy" id="3383035"/>
    <lineage>
        <taxon>Eukaryota</taxon>
        <taxon>Fungi</taxon>
        <taxon>Dikarya</taxon>
        <taxon>Ascomycota</taxon>
        <taxon>Pezizomycotina</taxon>
        <taxon>Eurotiomycetes</taxon>
        <taxon>Chaetothyriomycetidae</taxon>
        <taxon>Chaetothyriales</taxon>
        <taxon>Chaetothyriales incertae sedis</taxon>
        <taxon>Neophaeococcomyces</taxon>
    </lineage>
</organism>
<reference evidence="1" key="1">
    <citation type="submission" date="2022-10" db="EMBL/GenBank/DDBJ databases">
        <title>Culturing micro-colonial fungi from biological soil crusts in the Mojave desert and describing Neophaeococcomyces mojavensis, and introducing the new genera and species Taxawa tesnikishii.</title>
        <authorList>
            <person name="Kurbessoian T."/>
            <person name="Stajich J.E."/>
        </authorList>
    </citation>
    <scope>NUCLEOTIDE SEQUENCE</scope>
    <source>
        <strain evidence="1">JES_112</strain>
    </source>
</reference>
<evidence type="ECO:0000313" key="1">
    <source>
        <dbReference type="EMBL" id="KAJ9652617.1"/>
    </source>
</evidence>
<evidence type="ECO:0000313" key="2">
    <source>
        <dbReference type="Proteomes" id="UP001172386"/>
    </source>
</evidence>
<dbReference type="EMBL" id="JAPDRQ010000190">
    <property type="protein sequence ID" value="KAJ9652617.1"/>
    <property type="molecule type" value="Genomic_DNA"/>
</dbReference>
<dbReference type="Proteomes" id="UP001172386">
    <property type="component" value="Unassembled WGS sequence"/>
</dbReference>
<keyword evidence="2" id="KW-1185">Reference proteome</keyword>
<dbReference type="EC" id="1.3.1.33" evidence="1"/>
<gene>
    <name evidence="1" type="primary">RDH1_2</name>
    <name evidence="1" type="ORF">H2198_008144</name>
</gene>
<protein>
    <submittedName>
        <fullName evidence="1">Short-chain alcohol dehydrogenase</fullName>
        <ecNumber evidence="1">1.3.1.33</ecNumber>
    </submittedName>
</protein>
<keyword evidence="1" id="KW-0560">Oxidoreductase</keyword>
<proteinExistence type="predicted"/>